<comment type="subcellular location">
    <subcellularLocation>
        <location evidence="1">Membrane</location>
        <topology evidence="1">Multi-pass membrane protein</topology>
    </subcellularLocation>
</comment>
<gene>
    <name evidence="10" type="primary">LOC100205633</name>
</gene>
<name>A0ABM4DGS7_HYDVU</name>
<evidence type="ECO:0000256" key="7">
    <source>
        <dbReference type="SAM" id="Phobius"/>
    </source>
</evidence>
<keyword evidence="3 7" id="KW-0812">Transmembrane</keyword>
<dbReference type="InterPro" id="IPR027469">
    <property type="entry name" value="Cation_efflux_TMD_sf"/>
</dbReference>
<dbReference type="Proteomes" id="UP001652625">
    <property type="component" value="Chromosome 14"/>
</dbReference>
<dbReference type="GeneID" id="100205633"/>
<dbReference type="SUPFAM" id="SSF161111">
    <property type="entry name" value="Cation efflux protein transmembrane domain-like"/>
    <property type="match status" value="1"/>
</dbReference>
<feature type="transmembrane region" description="Helical" evidence="7">
    <location>
        <begin position="234"/>
        <end position="255"/>
    </location>
</feature>
<dbReference type="InterPro" id="IPR058533">
    <property type="entry name" value="Cation_efflux_TM"/>
</dbReference>
<dbReference type="Gene3D" id="1.20.1510.10">
    <property type="entry name" value="Cation efflux protein transmembrane domain"/>
    <property type="match status" value="1"/>
</dbReference>
<feature type="transmembrane region" description="Helical" evidence="7">
    <location>
        <begin position="267"/>
        <end position="285"/>
    </location>
</feature>
<proteinExistence type="inferred from homology"/>
<dbReference type="PANTHER" id="PTHR45820:SF4">
    <property type="entry name" value="ZINC TRANSPORTER 63C, ISOFORM F"/>
    <property type="match status" value="1"/>
</dbReference>
<keyword evidence="9" id="KW-1185">Reference proteome</keyword>
<keyword evidence="4" id="KW-0862">Zinc</keyword>
<evidence type="ECO:0000256" key="3">
    <source>
        <dbReference type="ARBA" id="ARBA00022692"/>
    </source>
</evidence>
<evidence type="ECO:0000313" key="9">
    <source>
        <dbReference type="Proteomes" id="UP001652625"/>
    </source>
</evidence>
<dbReference type="InterPro" id="IPR002524">
    <property type="entry name" value="Cation_efflux"/>
</dbReference>
<dbReference type="PANTHER" id="PTHR45820">
    <property type="entry name" value="FI23527P1"/>
    <property type="match status" value="1"/>
</dbReference>
<keyword evidence="5 7" id="KW-1133">Transmembrane helix</keyword>
<feature type="transmembrane region" description="Helical" evidence="7">
    <location>
        <begin position="57"/>
        <end position="75"/>
    </location>
</feature>
<sequence length="451" mass="51287">MLQSPITDGIYDKKKFTNRWQIKFIAMILCTAFLFILKIVVGYLWNSMALVADSFHMITDFAALIIGFIALRIANKENNNDFRFSEFTFGWVRVEVLGGMINTVFLLALCFSIFITSLKRFVQPEDVTNPKPVLAVGIVSLVVNFVGLFLFETSEEAILKKFFAKKKITKDSLENVSLMKKNKTDEKIKNDLVTLPHNPAMVKLRLEDKKSVQSKEPTWATEYQSPHTLNIRGVYLHILEHFLSSLIVIISAIFVNSKHSFTKYIDPIFTVMLVFLILYSTIPLFRETLILFMQSVPANLKVKDLEERLMNKICSVLSIHEFHVWALGDGQVVASAHILFEKPEEYESSRQAVKTFFLNEGITCMTFQPEFLPVDTVISSDILKQCFNKCNKEKCLESMCCDTMNNANPNCSSVSSKTVETDTQGNDISVRIASSSSKTDFHLPNENNILN</sequence>
<evidence type="ECO:0000256" key="6">
    <source>
        <dbReference type="ARBA" id="ARBA00023136"/>
    </source>
</evidence>
<feature type="transmembrane region" description="Helical" evidence="7">
    <location>
        <begin position="96"/>
        <end position="118"/>
    </location>
</feature>
<evidence type="ECO:0000256" key="4">
    <source>
        <dbReference type="ARBA" id="ARBA00022833"/>
    </source>
</evidence>
<dbReference type="NCBIfam" id="TIGR01297">
    <property type="entry name" value="CDF"/>
    <property type="match status" value="1"/>
</dbReference>
<evidence type="ECO:0000256" key="5">
    <source>
        <dbReference type="ARBA" id="ARBA00022989"/>
    </source>
</evidence>
<reference evidence="10" key="1">
    <citation type="submission" date="2025-08" db="UniProtKB">
        <authorList>
            <consortium name="RefSeq"/>
        </authorList>
    </citation>
    <scope>IDENTIFICATION</scope>
</reference>
<dbReference type="Pfam" id="PF01545">
    <property type="entry name" value="Cation_efflux"/>
    <property type="match status" value="1"/>
</dbReference>
<accession>A0ABM4DGS7</accession>
<evidence type="ECO:0000256" key="2">
    <source>
        <dbReference type="ARBA" id="ARBA00008873"/>
    </source>
</evidence>
<evidence type="ECO:0000256" key="1">
    <source>
        <dbReference type="ARBA" id="ARBA00004141"/>
    </source>
</evidence>
<dbReference type="RefSeq" id="XP_065673663.1">
    <property type="nucleotide sequence ID" value="XM_065817591.1"/>
</dbReference>
<feature type="transmembrane region" description="Helical" evidence="7">
    <location>
        <begin position="133"/>
        <end position="151"/>
    </location>
</feature>
<organism evidence="9 10">
    <name type="scientific">Hydra vulgaris</name>
    <name type="common">Hydra</name>
    <name type="synonym">Hydra attenuata</name>
    <dbReference type="NCBI Taxonomy" id="6087"/>
    <lineage>
        <taxon>Eukaryota</taxon>
        <taxon>Metazoa</taxon>
        <taxon>Cnidaria</taxon>
        <taxon>Hydrozoa</taxon>
        <taxon>Hydroidolina</taxon>
        <taxon>Anthoathecata</taxon>
        <taxon>Aplanulata</taxon>
        <taxon>Hydridae</taxon>
        <taxon>Hydra</taxon>
    </lineage>
</organism>
<evidence type="ECO:0000259" key="8">
    <source>
        <dbReference type="Pfam" id="PF01545"/>
    </source>
</evidence>
<feature type="transmembrane region" description="Helical" evidence="7">
    <location>
        <begin position="24"/>
        <end position="45"/>
    </location>
</feature>
<keyword evidence="6 7" id="KW-0472">Membrane</keyword>
<comment type="similarity">
    <text evidence="2">Belongs to the cation diffusion facilitator (CDF) transporter (TC 2.A.4) family. SLC30A subfamily.</text>
</comment>
<protein>
    <submittedName>
        <fullName evidence="10">Uncharacterized protein LOC100205633 isoform X2</fullName>
    </submittedName>
</protein>
<feature type="domain" description="Cation efflux protein transmembrane" evidence="8">
    <location>
        <begin position="25"/>
        <end position="289"/>
    </location>
</feature>
<evidence type="ECO:0000313" key="10">
    <source>
        <dbReference type="RefSeq" id="XP_065673663.1"/>
    </source>
</evidence>